<dbReference type="InterPro" id="IPR039261">
    <property type="entry name" value="FNR_nucleotide-bd"/>
</dbReference>
<feature type="compositionally biased region" description="Basic and acidic residues" evidence="2">
    <location>
        <begin position="347"/>
        <end position="356"/>
    </location>
</feature>
<keyword evidence="1" id="KW-0560">Oxidoreductase</keyword>
<dbReference type="Pfam" id="PF13456">
    <property type="entry name" value="RVT_3"/>
    <property type="match status" value="1"/>
</dbReference>
<feature type="compositionally biased region" description="Polar residues" evidence="2">
    <location>
        <begin position="330"/>
        <end position="346"/>
    </location>
</feature>
<dbReference type="InterPro" id="IPR044730">
    <property type="entry name" value="RNase_H-like_dom_plant"/>
</dbReference>
<dbReference type="GO" id="GO:0004523">
    <property type="term" value="F:RNA-DNA hybrid ribonuclease activity"/>
    <property type="evidence" value="ECO:0007669"/>
    <property type="project" value="InterPro"/>
</dbReference>
<dbReference type="CDD" id="cd06222">
    <property type="entry name" value="RNase_H_like"/>
    <property type="match status" value="1"/>
</dbReference>
<evidence type="ECO:0000256" key="1">
    <source>
        <dbReference type="ARBA" id="ARBA00023002"/>
    </source>
</evidence>
<dbReference type="Pfam" id="PF08030">
    <property type="entry name" value="NAD_binding_6"/>
    <property type="match status" value="1"/>
</dbReference>
<dbReference type="GO" id="GO:0003676">
    <property type="term" value="F:nucleic acid binding"/>
    <property type="evidence" value="ECO:0007669"/>
    <property type="project" value="InterPro"/>
</dbReference>
<organism evidence="4 5">
    <name type="scientific">Nicotiana attenuata</name>
    <name type="common">Coyote tobacco</name>
    <dbReference type="NCBI Taxonomy" id="49451"/>
    <lineage>
        <taxon>Eukaryota</taxon>
        <taxon>Viridiplantae</taxon>
        <taxon>Streptophyta</taxon>
        <taxon>Embryophyta</taxon>
        <taxon>Tracheophyta</taxon>
        <taxon>Spermatophyta</taxon>
        <taxon>Magnoliopsida</taxon>
        <taxon>eudicotyledons</taxon>
        <taxon>Gunneridae</taxon>
        <taxon>Pentapetalae</taxon>
        <taxon>asterids</taxon>
        <taxon>lamiids</taxon>
        <taxon>Solanales</taxon>
        <taxon>Solanaceae</taxon>
        <taxon>Nicotianoideae</taxon>
        <taxon>Nicotianeae</taxon>
        <taxon>Nicotiana</taxon>
    </lineage>
</organism>
<dbReference type="InterPro" id="IPR002156">
    <property type="entry name" value="RNaseH_domain"/>
</dbReference>
<dbReference type="Gene3D" id="3.40.50.80">
    <property type="entry name" value="Nucleotide-binding domain of ferredoxin-NADP reductase (FNR) module"/>
    <property type="match status" value="1"/>
</dbReference>
<dbReference type="OMA" id="HERWESW"/>
<dbReference type="PROSITE" id="PS50879">
    <property type="entry name" value="RNASE_H_1"/>
    <property type="match status" value="1"/>
</dbReference>
<dbReference type="InterPro" id="IPR013121">
    <property type="entry name" value="Fe_red_NAD-bd_6"/>
</dbReference>
<name>A0A1J6JSS9_NICAT</name>
<dbReference type="Gramene" id="OIT20246">
    <property type="protein sequence ID" value="OIT20246"/>
    <property type="gene ID" value="A4A49_39556"/>
</dbReference>
<sequence length="408" mass="45738">MALHLPYSHEQSIHFPFIENTARVCHVQSSIKQRDAPIYISWSFPPQGYIKINTDGSFMPNSGLAGFGGIARDDKGRWIGGFYGRLSMKAASSITSELWAIHGGLTLAKNYNLKKVLIETDSSDALMLLTVADNVTESHPDRVLMEECRNLISELGITLIHTLRQGNNCADHLAKLGRMQKEDLVILHRPPHSMQQLLLADMAHVAYARPNKKSSEQKTAYSIVDVLLICSFALALISSTLVTTLWRWKRLSEEIPPFSETERKPMKPTEANRGFDQHEIHFGARPNFKDIFSQFANESKGSNIGVFVCGPETMKESVATTCHQYSQTFQSRGQEQKPSFSKTNLESVREPRDHPRPARGLRTILYCADAQGPPTKAVNHALVSWPHFISQTWFSVSLELKGYNGTSL</sequence>
<dbReference type="Gene3D" id="3.30.420.10">
    <property type="entry name" value="Ribonuclease H-like superfamily/Ribonuclease H"/>
    <property type="match status" value="1"/>
</dbReference>
<gene>
    <name evidence="4" type="ORF">A4A49_39556</name>
</gene>
<reference evidence="4" key="1">
    <citation type="submission" date="2016-11" db="EMBL/GenBank/DDBJ databases">
        <title>The genome of Nicotiana attenuata.</title>
        <authorList>
            <person name="Xu S."/>
            <person name="Brockmoeller T."/>
            <person name="Gaquerel E."/>
            <person name="Navarro A."/>
            <person name="Kuhl H."/>
            <person name="Gase K."/>
            <person name="Ling Z."/>
            <person name="Zhou W."/>
            <person name="Kreitzer C."/>
            <person name="Stanke M."/>
            <person name="Tang H."/>
            <person name="Lyons E."/>
            <person name="Pandey P."/>
            <person name="Pandey S.P."/>
            <person name="Timmermann B."/>
            <person name="Baldwin I.T."/>
        </authorList>
    </citation>
    <scope>NUCLEOTIDE SEQUENCE [LARGE SCALE GENOMIC DNA]</scope>
    <source>
        <strain evidence="4">UT</strain>
    </source>
</reference>
<evidence type="ECO:0000256" key="2">
    <source>
        <dbReference type="SAM" id="MobiDB-lite"/>
    </source>
</evidence>
<keyword evidence="5" id="KW-1185">Reference proteome</keyword>
<protein>
    <submittedName>
        <fullName evidence="4">Ribonuclease h protein</fullName>
    </submittedName>
</protein>
<evidence type="ECO:0000313" key="4">
    <source>
        <dbReference type="EMBL" id="OIT20246.1"/>
    </source>
</evidence>
<dbReference type="PANTHER" id="PTHR47723:SF19">
    <property type="entry name" value="POLYNUCLEOTIDYL TRANSFERASE, RIBONUCLEASE H-LIKE SUPERFAMILY PROTEIN"/>
    <property type="match status" value="1"/>
</dbReference>
<dbReference type="AlphaFoldDB" id="A0A1J6JSS9"/>
<dbReference type="Proteomes" id="UP000187609">
    <property type="component" value="Unassembled WGS sequence"/>
</dbReference>
<proteinExistence type="predicted"/>
<dbReference type="InterPro" id="IPR012337">
    <property type="entry name" value="RNaseH-like_sf"/>
</dbReference>
<dbReference type="EMBL" id="MJEQ01005558">
    <property type="protein sequence ID" value="OIT20246.1"/>
    <property type="molecule type" value="Genomic_DNA"/>
</dbReference>
<feature type="region of interest" description="Disordered" evidence="2">
    <location>
        <begin position="330"/>
        <end position="359"/>
    </location>
</feature>
<dbReference type="InterPro" id="IPR053151">
    <property type="entry name" value="RNase_H-like"/>
</dbReference>
<dbReference type="InterPro" id="IPR036397">
    <property type="entry name" value="RNaseH_sf"/>
</dbReference>
<dbReference type="SMR" id="A0A1J6JSS9"/>
<dbReference type="SUPFAM" id="SSF53098">
    <property type="entry name" value="Ribonuclease H-like"/>
    <property type="match status" value="1"/>
</dbReference>
<feature type="domain" description="RNase H type-1" evidence="3">
    <location>
        <begin position="46"/>
        <end position="179"/>
    </location>
</feature>
<evidence type="ECO:0000259" key="3">
    <source>
        <dbReference type="PROSITE" id="PS50879"/>
    </source>
</evidence>
<evidence type="ECO:0000313" key="5">
    <source>
        <dbReference type="Proteomes" id="UP000187609"/>
    </source>
</evidence>
<comment type="caution">
    <text evidence="4">The sequence shown here is derived from an EMBL/GenBank/DDBJ whole genome shotgun (WGS) entry which is preliminary data.</text>
</comment>
<dbReference type="GO" id="GO:0016491">
    <property type="term" value="F:oxidoreductase activity"/>
    <property type="evidence" value="ECO:0007669"/>
    <property type="project" value="UniProtKB-KW"/>
</dbReference>
<dbReference type="PANTHER" id="PTHR47723">
    <property type="entry name" value="OS05G0353850 PROTEIN"/>
    <property type="match status" value="1"/>
</dbReference>
<accession>A0A1J6JSS9</accession>